<keyword evidence="2" id="KW-0812">Transmembrane</keyword>
<reference evidence="4 5" key="1">
    <citation type="submission" date="2024-09" db="EMBL/GenBank/DDBJ databases">
        <authorList>
            <person name="Sun Q."/>
            <person name="Mori K."/>
        </authorList>
    </citation>
    <scope>NUCLEOTIDE SEQUENCE [LARGE SCALE GENOMIC DNA]</scope>
    <source>
        <strain evidence="4 5">TBRC 1851</strain>
    </source>
</reference>
<evidence type="ECO:0000313" key="5">
    <source>
        <dbReference type="Proteomes" id="UP001589870"/>
    </source>
</evidence>
<proteinExistence type="predicted"/>
<feature type="region of interest" description="Disordered" evidence="1">
    <location>
        <begin position="25"/>
        <end position="56"/>
    </location>
</feature>
<feature type="transmembrane region" description="Helical" evidence="2">
    <location>
        <begin position="248"/>
        <end position="267"/>
    </location>
</feature>
<dbReference type="EMBL" id="JBHMQT010000044">
    <property type="protein sequence ID" value="MFC0864788.1"/>
    <property type="molecule type" value="Genomic_DNA"/>
</dbReference>
<keyword evidence="2" id="KW-0472">Membrane</keyword>
<keyword evidence="2" id="KW-1133">Transmembrane helix</keyword>
<evidence type="ECO:0000256" key="1">
    <source>
        <dbReference type="SAM" id="MobiDB-lite"/>
    </source>
</evidence>
<protein>
    <recommendedName>
        <fullName evidence="6">Secreted protein</fullName>
    </recommendedName>
</protein>
<keyword evidence="3" id="KW-0732">Signal</keyword>
<evidence type="ECO:0008006" key="6">
    <source>
        <dbReference type="Google" id="ProtNLM"/>
    </source>
</evidence>
<keyword evidence="5" id="KW-1185">Reference proteome</keyword>
<gene>
    <name evidence="4" type="ORF">ACFHYQ_21070</name>
</gene>
<evidence type="ECO:0000313" key="4">
    <source>
        <dbReference type="EMBL" id="MFC0864788.1"/>
    </source>
</evidence>
<dbReference type="RefSeq" id="WP_394302848.1">
    <property type="nucleotide sequence ID" value="NZ_JBHMQT010000044.1"/>
</dbReference>
<name>A0ABV6U9C8_9ACTN</name>
<evidence type="ECO:0000256" key="2">
    <source>
        <dbReference type="SAM" id="Phobius"/>
    </source>
</evidence>
<feature type="signal peptide" evidence="3">
    <location>
        <begin position="1"/>
        <end position="24"/>
    </location>
</feature>
<dbReference type="Proteomes" id="UP001589870">
    <property type="component" value="Unassembled WGS sequence"/>
</dbReference>
<feature type="chain" id="PRO_5046162490" description="Secreted protein" evidence="3">
    <location>
        <begin position="25"/>
        <end position="281"/>
    </location>
</feature>
<evidence type="ECO:0000256" key="3">
    <source>
        <dbReference type="SAM" id="SignalP"/>
    </source>
</evidence>
<organism evidence="4 5">
    <name type="scientific">Sphaerimonospora cavernae</name>
    <dbReference type="NCBI Taxonomy" id="1740611"/>
    <lineage>
        <taxon>Bacteria</taxon>
        <taxon>Bacillati</taxon>
        <taxon>Actinomycetota</taxon>
        <taxon>Actinomycetes</taxon>
        <taxon>Streptosporangiales</taxon>
        <taxon>Streptosporangiaceae</taxon>
        <taxon>Sphaerimonospora</taxon>
    </lineage>
</organism>
<comment type="caution">
    <text evidence="4">The sequence shown here is derived from an EMBL/GenBank/DDBJ whole genome shotgun (WGS) entry which is preliminary data.</text>
</comment>
<accession>A0ABV6U9C8</accession>
<sequence>MKRIVAVAALAGSVVLAPAVAAHAASDDPDPAPAVQAEDRAAAQVTQPGPSDMAAARSAANSVEVRQTLGRFFANKGAPPAQGVQPPAVAARVGEQMVVVNYLNPAFVAGSSSEVAQFAFLATPATSADGQTASIWTTRSRTGRWEVSNIASGDDEQRYASQPGKIFREPQINAWYALRGGRIVPLNDEARGSVGDQGMPLADYQRLVAGRYADKLPGSAYANDGAAGGYGPGPVISAEADPGDVPPLWGLTMALLLGGGTVTWTIARRGGRKNRPRKDLT</sequence>